<feature type="compositionally biased region" description="Low complexity" evidence="1">
    <location>
        <begin position="215"/>
        <end position="228"/>
    </location>
</feature>
<dbReference type="SMART" id="SM00671">
    <property type="entry name" value="SEL1"/>
    <property type="match status" value="10"/>
</dbReference>
<gene>
    <name evidence="2" type="ORF">AMAG_02613</name>
</gene>
<dbReference type="PANTHER" id="PTHR43628:SF1">
    <property type="entry name" value="CHITIN SYNTHASE REGULATORY FACTOR 2-RELATED"/>
    <property type="match status" value="1"/>
</dbReference>
<reference evidence="2 3" key="1">
    <citation type="submission" date="2009-11" db="EMBL/GenBank/DDBJ databases">
        <title>Annotation of Allomyces macrogynus ATCC 38327.</title>
        <authorList>
            <consortium name="The Broad Institute Genome Sequencing Platform"/>
            <person name="Russ C."/>
            <person name="Cuomo C."/>
            <person name="Burger G."/>
            <person name="Gray M.W."/>
            <person name="Holland P.W.H."/>
            <person name="King N."/>
            <person name="Lang F.B.F."/>
            <person name="Roger A.J."/>
            <person name="Ruiz-Trillo I."/>
            <person name="Young S.K."/>
            <person name="Zeng Q."/>
            <person name="Gargeya S."/>
            <person name="Fitzgerald M."/>
            <person name="Haas B."/>
            <person name="Abouelleil A."/>
            <person name="Alvarado L."/>
            <person name="Arachchi H.M."/>
            <person name="Berlin A."/>
            <person name="Chapman S.B."/>
            <person name="Gearin G."/>
            <person name="Goldberg J."/>
            <person name="Griggs A."/>
            <person name="Gujja S."/>
            <person name="Hansen M."/>
            <person name="Heiman D."/>
            <person name="Howarth C."/>
            <person name="Larimer J."/>
            <person name="Lui A."/>
            <person name="MacDonald P.J.P."/>
            <person name="McCowen C."/>
            <person name="Montmayeur A."/>
            <person name="Murphy C."/>
            <person name="Neiman D."/>
            <person name="Pearson M."/>
            <person name="Priest M."/>
            <person name="Roberts A."/>
            <person name="Saif S."/>
            <person name="Shea T."/>
            <person name="Sisk P."/>
            <person name="Stolte C."/>
            <person name="Sykes S."/>
            <person name="Wortman J."/>
            <person name="Nusbaum C."/>
            <person name="Birren B."/>
        </authorList>
    </citation>
    <scope>NUCLEOTIDE SEQUENCE [LARGE SCALE GENOMIC DNA]</scope>
    <source>
        <strain evidence="2 3">ATCC 38327</strain>
    </source>
</reference>
<dbReference type="Gene3D" id="1.25.40.10">
    <property type="entry name" value="Tetratricopeptide repeat domain"/>
    <property type="match status" value="3"/>
</dbReference>
<evidence type="ECO:0000313" key="3">
    <source>
        <dbReference type="Proteomes" id="UP000054350"/>
    </source>
</evidence>
<dbReference type="InterPro" id="IPR011990">
    <property type="entry name" value="TPR-like_helical_dom_sf"/>
</dbReference>
<reference evidence="3" key="2">
    <citation type="submission" date="2009-11" db="EMBL/GenBank/DDBJ databases">
        <title>The Genome Sequence of Allomyces macrogynus strain ATCC 38327.</title>
        <authorList>
            <consortium name="The Broad Institute Genome Sequencing Platform"/>
            <person name="Russ C."/>
            <person name="Cuomo C."/>
            <person name="Shea T."/>
            <person name="Young S.K."/>
            <person name="Zeng Q."/>
            <person name="Koehrsen M."/>
            <person name="Haas B."/>
            <person name="Borodovsky M."/>
            <person name="Guigo R."/>
            <person name="Alvarado L."/>
            <person name="Berlin A."/>
            <person name="Borenstein D."/>
            <person name="Chen Z."/>
            <person name="Engels R."/>
            <person name="Freedman E."/>
            <person name="Gellesch M."/>
            <person name="Goldberg J."/>
            <person name="Griggs A."/>
            <person name="Gujja S."/>
            <person name="Heiman D."/>
            <person name="Hepburn T."/>
            <person name="Howarth C."/>
            <person name="Jen D."/>
            <person name="Larson L."/>
            <person name="Lewis B."/>
            <person name="Mehta T."/>
            <person name="Park D."/>
            <person name="Pearson M."/>
            <person name="Roberts A."/>
            <person name="Saif S."/>
            <person name="Shenoy N."/>
            <person name="Sisk P."/>
            <person name="Stolte C."/>
            <person name="Sykes S."/>
            <person name="Walk T."/>
            <person name="White J."/>
            <person name="Yandava C."/>
            <person name="Burger G."/>
            <person name="Gray M.W."/>
            <person name="Holland P.W.H."/>
            <person name="King N."/>
            <person name="Lang F.B.F."/>
            <person name="Roger A.J."/>
            <person name="Ruiz-Trillo I."/>
            <person name="Lander E."/>
            <person name="Nusbaum C."/>
        </authorList>
    </citation>
    <scope>NUCLEOTIDE SEQUENCE [LARGE SCALE GENOMIC DNA]</scope>
    <source>
        <strain evidence="3">ATCC 38327</strain>
    </source>
</reference>
<feature type="region of interest" description="Disordered" evidence="1">
    <location>
        <begin position="189"/>
        <end position="239"/>
    </location>
</feature>
<dbReference type="Pfam" id="PF08238">
    <property type="entry name" value="Sel1"/>
    <property type="match status" value="9"/>
</dbReference>
<feature type="region of interest" description="Disordered" evidence="1">
    <location>
        <begin position="126"/>
        <end position="170"/>
    </location>
</feature>
<evidence type="ECO:0000313" key="2">
    <source>
        <dbReference type="EMBL" id="KNE56840.1"/>
    </source>
</evidence>
<dbReference type="EMBL" id="GG745331">
    <property type="protein sequence ID" value="KNE56840.1"/>
    <property type="molecule type" value="Genomic_DNA"/>
</dbReference>
<dbReference type="AlphaFoldDB" id="A0A0L0S347"/>
<keyword evidence="3" id="KW-1185">Reference proteome</keyword>
<organism evidence="2 3">
    <name type="scientific">Allomyces macrogynus (strain ATCC 38327)</name>
    <name type="common">Allomyces javanicus var. macrogynus</name>
    <dbReference type="NCBI Taxonomy" id="578462"/>
    <lineage>
        <taxon>Eukaryota</taxon>
        <taxon>Fungi</taxon>
        <taxon>Fungi incertae sedis</taxon>
        <taxon>Blastocladiomycota</taxon>
        <taxon>Blastocladiomycetes</taxon>
        <taxon>Blastocladiales</taxon>
        <taxon>Blastocladiaceae</taxon>
        <taxon>Allomyces</taxon>
    </lineage>
</organism>
<evidence type="ECO:0000256" key="1">
    <source>
        <dbReference type="SAM" id="MobiDB-lite"/>
    </source>
</evidence>
<dbReference type="VEuPathDB" id="FungiDB:AMAG_02613"/>
<sequence length="721" mass="77726">MASPLSAVQSPRTLAPAMTLPLPPLPATFAVHHVGPASLPTSPVAAKFAASTSAPLPVPYDLMVDDIMAEAEAEFQYEYAASSSSSSANIKVDVTPSMYDTANTEHDLDASVLASALQSTTLTATLPPHVASRNTPLPSPNVSLHASRRTAQPATTSYLHPSSAAAEDRMVCDDDDEDMTMVEDDDDAMVTDAPYGAPPTPDATPNVHSRPRRVPSPTSSSSCSSRTLPPVPLLPARSAEPDPVRDLIATLPYLPAPAFDPRPIPSDVPLLLPHLHVAPAPVDAAALTRVAELLLFGVRGTALVADESRAFKLLTAAAEHGCVKARGLLGFCYEFGLGVTASFKNAEPHYQVAANAGHAVSMARLAFLRRYGRPHVRMNRGESELWQQRVARLGDPDMPRLACNATAALDPKPRHGDPLAWLWWAAETCMNAAAQYALGTCFHDGVGVEKSATTAVQWYRLSADQENPRGQGILGYCYGEAFGVVKDANLALKYYLLAANQGETVAMYNVGYVYEESIGVERNMEIAFQWYQRAAELGNALAANSLGYFYEEGFGCEKNIDQAVYWYRVAAEQGNPWAEHNLAYMYASGTGVPQDDRLAYMWFRRSAEQGHAGAQNRVAQFLQQGTGCEADPIEAVVWFEKAAAQNYSSACIALAWCYEHGHGVKPDVHVALDWVKRALELGYQDTTVSDWAIALGLRVSMVSVGELARATMADRMAAEAA</sequence>
<dbReference type="STRING" id="578462.A0A0L0S347"/>
<dbReference type="InterPro" id="IPR052945">
    <property type="entry name" value="Mitotic_Regulator"/>
</dbReference>
<evidence type="ECO:0008006" key="4">
    <source>
        <dbReference type="Google" id="ProtNLM"/>
    </source>
</evidence>
<accession>A0A0L0S347</accession>
<dbReference type="Proteomes" id="UP000054350">
    <property type="component" value="Unassembled WGS sequence"/>
</dbReference>
<dbReference type="InterPro" id="IPR006597">
    <property type="entry name" value="Sel1-like"/>
</dbReference>
<dbReference type="eggNOG" id="KOG1550">
    <property type="taxonomic scope" value="Eukaryota"/>
</dbReference>
<dbReference type="SUPFAM" id="SSF81901">
    <property type="entry name" value="HCP-like"/>
    <property type="match status" value="3"/>
</dbReference>
<feature type="compositionally biased region" description="Polar residues" evidence="1">
    <location>
        <begin position="132"/>
        <end position="160"/>
    </location>
</feature>
<name>A0A0L0S347_ALLM3</name>
<proteinExistence type="predicted"/>
<dbReference type="OrthoDB" id="272077at2759"/>
<dbReference type="PANTHER" id="PTHR43628">
    <property type="entry name" value="ACTIVATOR OF C KINASE PROTEIN 1-RELATED"/>
    <property type="match status" value="1"/>
</dbReference>
<protein>
    <recommendedName>
        <fullName evidence="4">HCP-like protein</fullName>
    </recommendedName>
</protein>